<evidence type="ECO:0000313" key="3">
    <source>
        <dbReference type="Proteomes" id="UP001293254"/>
    </source>
</evidence>
<feature type="compositionally biased region" description="Basic and acidic residues" evidence="1">
    <location>
        <begin position="116"/>
        <end position="126"/>
    </location>
</feature>
<proteinExistence type="predicted"/>
<dbReference type="AlphaFoldDB" id="A0AAE1Z4F5"/>
<protein>
    <submittedName>
        <fullName evidence="2">Uncharacterized protein</fullName>
    </submittedName>
</protein>
<sequence length="155" mass="16916">MEGYGQGTRGEVPTNEGGTRGRRPNWRTGKQGDDEVVGKWGGNARVGGFKLTREEGKGPPTGLGEGERGKKDRTQWEARMVRGEEKSTAIARNGEVWGHGEGRGRRQQGWCQGATEKGESDGKGDREEVETFGAMSFGFKDNFIAMPPKIVDRAC</sequence>
<organism evidence="2 3">
    <name type="scientific">Sesamum alatum</name>
    <dbReference type="NCBI Taxonomy" id="300844"/>
    <lineage>
        <taxon>Eukaryota</taxon>
        <taxon>Viridiplantae</taxon>
        <taxon>Streptophyta</taxon>
        <taxon>Embryophyta</taxon>
        <taxon>Tracheophyta</taxon>
        <taxon>Spermatophyta</taxon>
        <taxon>Magnoliopsida</taxon>
        <taxon>eudicotyledons</taxon>
        <taxon>Gunneridae</taxon>
        <taxon>Pentapetalae</taxon>
        <taxon>asterids</taxon>
        <taxon>lamiids</taxon>
        <taxon>Lamiales</taxon>
        <taxon>Pedaliaceae</taxon>
        <taxon>Sesamum</taxon>
    </lineage>
</organism>
<name>A0AAE1Z4F5_9LAMI</name>
<dbReference type="EMBL" id="JACGWO010000001">
    <property type="protein sequence ID" value="KAK4441792.1"/>
    <property type="molecule type" value="Genomic_DNA"/>
</dbReference>
<evidence type="ECO:0000256" key="1">
    <source>
        <dbReference type="SAM" id="MobiDB-lite"/>
    </source>
</evidence>
<comment type="caution">
    <text evidence="2">The sequence shown here is derived from an EMBL/GenBank/DDBJ whole genome shotgun (WGS) entry which is preliminary data.</text>
</comment>
<evidence type="ECO:0000313" key="2">
    <source>
        <dbReference type="EMBL" id="KAK4441792.1"/>
    </source>
</evidence>
<dbReference type="Proteomes" id="UP001293254">
    <property type="component" value="Unassembled WGS sequence"/>
</dbReference>
<reference evidence="2" key="2">
    <citation type="journal article" date="2024" name="Plant">
        <title>Genomic evolution and insights into agronomic trait innovations of Sesamum species.</title>
        <authorList>
            <person name="Miao H."/>
            <person name="Wang L."/>
            <person name="Qu L."/>
            <person name="Liu H."/>
            <person name="Sun Y."/>
            <person name="Le M."/>
            <person name="Wang Q."/>
            <person name="Wei S."/>
            <person name="Zheng Y."/>
            <person name="Lin W."/>
            <person name="Duan Y."/>
            <person name="Cao H."/>
            <person name="Xiong S."/>
            <person name="Wang X."/>
            <person name="Wei L."/>
            <person name="Li C."/>
            <person name="Ma Q."/>
            <person name="Ju M."/>
            <person name="Zhao R."/>
            <person name="Li G."/>
            <person name="Mu C."/>
            <person name="Tian Q."/>
            <person name="Mei H."/>
            <person name="Zhang T."/>
            <person name="Gao T."/>
            <person name="Zhang H."/>
        </authorList>
    </citation>
    <scope>NUCLEOTIDE SEQUENCE</scope>
    <source>
        <strain evidence="2">3651</strain>
    </source>
</reference>
<reference evidence="2" key="1">
    <citation type="submission" date="2020-06" db="EMBL/GenBank/DDBJ databases">
        <authorList>
            <person name="Li T."/>
            <person name="Hu X."/>
            <person name="Zhang T."/>
            <person name="Song X."/>
            <person name="Zhang H."/>
            <person name="Dai N."/>
            <person name="Sheng W."/>
            <person name="Hou X."/>
            <person name="Wei L."/>
        </authorList>
    </citation>
    <scope>NUCLEOTIDE SEQUENCE</scope>
    <source>
        <strain evidence="2">3651</strain>
        <tissue evidence="2">Leaf</tissue>
    </source>
</reference>
<gene>
    <name evidence="2" type="ORF">Salat_0514100</name>
</gene>
<feature type="region of interest" description="Disordered" evidence="1">
    <location>
        <begin position="1"/>
        <end position="127"/>
    </location>
</feature>
<feature type="compositionally biased region" description="Basic and acidic residues" evidence="1">
    <location>
        <begin position="65"/>
        <end position="87"/>
    </location>
</feature>
<keyword evidence="3" id="KW-1185">Reference proteome</keyword>
<accession>A0AAE1Z4F5</accession>